<organism evidence="6 7">
    <name type="scientific">Enterococcus larvae</name>
    <dbReference type="NCBI Taxonomy" id="2794352"/>
    <lineage>
        <taxon>Bacteria</taxon>
        <taxon>Bacillati</taxon>
        <taxon>Bacillota</taxon>
        <taxon>Bacilli</taxon>
        <taxon>Lactobacillales</taxon>
        <taxon>Enterococcaceae</taxon>
        <taxon>Enterococcus</taxon>
    </lineage>
</organism>
<keyword evidence="2" id="KW-0479">Metal-binding</keyword>
<protein>
    <submittedName>
        <fullName evidence="6">GFA family protein</fullName>
    </submittedName>
</protein>
<dbReference type="RefSeq" id="WP_209558259.1">
    <property type="nucleotide sequence ID" value="NZ_JAEDXU010000008.1"/>
</dbReference>
<dbReference type="SUPFAM" id="SSF51316">
    <property type="entry name" value="Mss4-like"/>
    <property type="match status" value="1"/>
</dbReference>
<sequence>MEHHGSCLCGEVRFTIKEAEPTVSACHCGMCRKWTSGPLLSIDAGSGKNVLFGGVEQIGRYRSSEWAERGFCKNCGSSLFYHGLEDDSYYIPIDLLDTVDQAQLTLEIMYDNKPEYYSFSNQTEKMTAAQVYQQFVEETEGTEN</sequence>
<feature type="domain" description="CENP-V/GFA" evidence="5">
    <location>
        <begin position="3"/>
        <end position="118"/>
    </location>
</feature>
<evidence type="ECO:0000256" key="4">
    <source>
        <dbReference type="ARBA" id="ARBA00023239"/>
    </source>
</evidence>
<dbReference type="Pfam" id="PF04828">
    <property type="entry name" value="GFA"/>
    <property type="match status" value="1"/>
</dbReference>
<comment type="caution">
    <text evidence="6">The sequence shown here is derived from an EMBL/GenBank/DDBJ whole genome shotgun (WGS) entry which is preliminary data.</text>
</comment>
<keyword evidence="4" id="KW-0456">Lyase</keyword>
<evidence type="ECO:0000313" key="6">
    <source>
        <dbReference type="EMBL" id="MBP1047476.1"/>
    </source>
</evidence>
<keyword evidence="3" id="KW-0862">Zinc</keyword>
<keyword evidence="7" id="KW-1185">Reference proteome</keyword>
<accession>A0ABS4CLK1</accession>
<evidence type="ECO:0000256" key="2">
    <source>
        <dbReference type="ARBA" id="ARBA00022723"/>
    </source>
</evidence>
<dbReference type="EMBL" id="JAEDXU010000008">
    <property type="protein sequence ID" value="MBP1047476.1"/>
    <property type="molecule type" value="Genomic_DNA"/>
</dbReference>
<proteinExistence type="inferred from homology"/>
<dbReference type="InterPro" id="IPR006913">
    <property type="entry name" value="CENP-V/GFA"/>
</dbReference>
<name>A0ABS4CLK1_9ENTE</name>
<dbReference type="Proteomes" id="UP000673375">
    <property type="component" value="Unassembled WGS sequence"/>
</dbReference>
<dbReference type="PANTHER" id="PTHR33337:SF40">
    <property type="entry name" value="CENP-V_GFA DOMAIN-CONTAINING PROTEIN-RELATED"/>
    <property type="match status" value="1"/>
</dbReference>
<dbReference type="PANTHER" id="PTHR33337">
    <property type="entry name" value="GFA DOMAIN-CONTAINING PROTEIN"/>
    <property type="match status" value="1"/>
</dbReference>
<reference evidence="6 7" key="1">
    <citation type="submission" date="2020-12" db="EMBL/GenBank/DDBJ databases">
        <title>Vagococcus allomyrinae sp. nov. and Enterococcus lavae sp. nov., isolated from the larvae of Allomyrina dichotoma.</title>
        <authorList>
            <person name="Lee S.D."/>
        </authorList>
    </citation>
    <scope>NUCLEOTIDE SEQUENCE [LARGE SCALE GENOMIC DNA]</scope>
    <source>
        <strain evidence="6 7">BWM-S5</strain>
    </source>
</reference>
<evidence type="ECO:0000256" key="1">
    <source>
        <dbReference type="ARBA" id="ARBA00005495"/>
    </source>
</evidence>
<dbReference type="InterPro" id="IPR011057">
    <property type="entry name" value="Mss4-like_sf"/>
</dbReference>
<comment type="similarity">
    <text evidence="1">Belongs to the Gfa family.</text>
</comment>
<evidence type="ECO:0000259" key="5">
    <source>
        <dbReference type="PROSITE" id="PS51891"/>
    </source>
</evidence>
<evidence type="ECO:0000313" key="7">
    <source>
        <dbReference type="Proteomes" id="UP000673375"/>
    </source>
</evidence>
<evidence type="ECO:0000256" key="3">
    <source>
        <dbReference type="ARBA" id="ARBA00022833"/>
    </source>
</evidence>
<gene>
    <name evidence="6" type="ORF">I6N96_14415</name>
</gene>
<dbReference type="PROSITE" id="PS51891">
    <property type="entry name" value="CENP_V_GFA"/>
    <property type="match status" value="1"/>
</dbReference>
<dbReference type="Gene3D" id="3.90.1590.10">
    <property type="entry name" value="glutathione-dependent formaldehyde- activating enzyme (gfa)"/>
    <property type="match status" value="1"/>
</dbReference>